<dbReference type="Proteomes" id="UP000051017">
    <property type="component" value="Unassembled WGS sequence"/>
</dbReference>
<gene>
    <name evidence="2" type="ORF">ABR75_03835</name>
</gene>
<evidence type="ECO:0008006" key="4">
    <source>
        <dbReference type="Google" id="ProtNLM"/>
    </source>
</evidence>
<feature type="transmembrane region" description="Helical" evidence="1">
    <location>
        <begin position="35"/>
        <end position="57"/>
    </location>
</feature>
<sequence length="118" mass="13546">MISVAIYPIVPQNQRFQVLITHDTEVMHNEATWTWVLLGFEFIGITGMWLVGARKWWGWGMVLTGSAPWLAYAIVFNKPGFIVMSLIWITTHSRNMFVWRKHASVSTITERAPELIAA</sequence>
<dbReference type="AlphaFoldDB" id="A0A0R2QKR5"/>
<keyword evidence="1" id="KW-0812">Transmembrane</keyword>
<evidence type="ECO:0000256" key="1">
    <source>
        <dbReference type="SAM" id="Phobius"/>
    </source>
</evidence>
<name>A0A0R2QKR5_9ACTN</name>
<reference evidence="2 3" key="1">
    <citation type="submission" date="2015-10" db="EMBL/GenBank/DDBJ databases">
        <title>Metagenome-Assembled Genomes uncover a global brackish microbiome.</title>
        <authorList>
            <person name="Hugerth L.W."/>
            <person name="Larsson J."/>
            <person name="Alneberg J."/>
            <person name="Lindh M.V."/>
            <person name="Legrand C."/>
            <person name="Pinhassi J."/>
            <person name="Andersson A.F."/>
        </authorList>
    </citation>
    <scope>NUCLEOTIDE SEQUENCE [LARGE SCALE GENOMIC DNA]</scope>
    <source>
        <strain evidence="2">BACL6 MAG-120924-bin43</strain>
    </source>
</reference>
<dbReference type="EMBL" id="LIBJ01000088">
    <property type="protein sequence ID" value="KRO48426.1"/>
    <property type="molecule type" value="Genomic_DNA"/>
</dbReference>
<keyword evidence="1" id="KW-0472">Membrane</keyword>
<proteinExistence type="predicted"/>
<evidence type="ECO:0000313" key="3">
    <source>
        <dbReference type="Proteomes" id="UP000051017"/>
    </source>
</evidence>
<comment type="caution">
    <text evidence="2">The sequence shown here is derived from an EMBL/GenBank/DDBJ whole genome shotgun (WGS) entry which is preliminary data.</text>
</comment>
<evidence type="ECO:0000313" key="2">
    <source>
        <dbReference type="EMBL" id="KRO48426.1"/>
    </source>
</evidence>
<organism evidence="2 3">
    <name type="scientific">Acidimicrobiia bacterium BACL6 MAG-120924-bin43</name>
    <dbReference type="NCBI Taxonomy" id="1655583"/>
    <lineage>
        <taxon>Bacteria</taxon>
        <taxon>Bacillati</taxon>
        <taxon>Actinomycetota</taxon>
        <taxon>Acidimicrobiia</taxon>
        <taxon>acIV cluster</taxon>
    </lineage>
</organism>
<feature type="transmembrane region" description="Helical" evidence="1">
    <location>
        <begin position="69"/>
        <end position="91"/>
    </location>
</feature>
<accession>A0A0R2QKR5</accession>
<keyword evidence="1" id="KW-1133">Transmembrane helix</keyword>
<protein>
    <recommendedName>
        <fullName evidence="4">Nicotinamide mononucleotide transporter</fullName>
    </recommendedName>
</protein>